<organism evidence="2 3">
    <name type="scientific">Asanoa ferruginea</name>
    <dbReference type="NCBI Taxonomy" id="53367"/>
    <lineage>
        <taxon>Bacteria</taxon>
        <taxon>Bacillati</taxon>
        <taxon>Actinomycetota</taxon>
        <taxon>Actinomycetes</taxon>
        <taxon>Micromonosporales</taxon>
        <taxon>Micromonosporaceae</taxon>
        <taxon>Asanoa</taxon>
    </lineage>
</organism>
<keyword evidence="3" id="KW-1185">Reference proteome</keyword>
<dbReference type="AlphaFoldDB" id="A0A3D9ZJ33"/>
<evidence type="ECO:0000256" key="1">
    <source>
        <dbReference type="SAM" id="Phobius"/>
    </source>
</evidence>
<sequence length="215" mass="23319">MLVVFAYGFAVLFTGLTWRAWLRRLRIAGRPVLSIAEVADAEPGTAVVVAGRTAGGPPLLTGPWSGVRCVWWEDEVTTMVHHSSERFEYLTTSEQSGDANLHDAGARVEIAPALGRRWLLGGHERMMRQAFSRDYSAGGGRTEYVVDADTAVVVAGVVEIAAPAPGGRRLGHVHWADGTARARLDEITDRLMRTQRLFLVSALSLTLVAVVLTVT</sequence>
<feature type="transmembrane region" description="Helical" evidence="1">
    <location>
        <begin position="197"/>
        <end position="214"/>
    </location>
</feature>
<keyword evidence="1" id="KW-1133">Transmembrane helix</keyword>
<feature type="transmembrane region" description="Helical" evidence="1">
    <location>
        <begin position="6"/>
        <end position="22"/>
    </location>
</feature>
<evidence type="ECO:0000313" key="2">
    <source>
        <dbReference type="EMBL" id="REF97388.1"/>
    </source>
</evidence>
<evidence type="ECO:0000313" key="3">
    <source>
        <dbReference type="Proteomes" id="UP000256913"/>
    </source>
</evidence>
<keyword evidence="1" id="KW-0812">Transmembrane</keyword>
<name>A0A3D9ZJ33_9ACTN</name>
<dbReference type="Proteomes" id="UP000256913">
    <property type="component" value="Unassembled WGS sequence"/>
</dbReference>
<protein>
    <submittedName>
        <fullName evidence="2">Uncharacterized protein</fullName>
    </submittedName>
</protein>
<comment type="caution">
    <text evidence="2">The sequence shown here is derived from an EMBL/GenBank/DDBJ whole genome shotgun (WGS) entry which is preliminary data.</text>
</comment>
<keyword evidence="1" id="KW-0472">Membrane</keyword>
<reference evidence="2 3" key="1">
    <citation type="submission" date="2018-08" db="EMBL/GenBank/DDBJ databases">
        <title>Sequencing the genomes of 1000 actinobacteria strains.</title>
        <authorList>
            <person name="Klenk H.-P."/>
        </authorList>
    </citation>
    <scope>NUCLEOTIDE SEQUENCE [LARGE SCALE GENOMIC DNA]</scope>
    <source>
        <strain evidence="2 3">DSM 44099</strain>
    </source>
</reference>
<gene>
    <name evidence="2" type="ORF">DFJ67_3386</name>
</gene>
<dbReference type="EMBL" id="QUMQ01000001">
    <property type="protein sequence ID" value="REF97388.1"/>
    <property type="molecule type" value="Genomic_DNA"/>
</dbReference>
<accession>A0A3D9ZJ33</accession>
<proteinExistence type="predicted"/>